<accession>A0A0R2CGB2</accession>
<evidence type="ECO:0000256" key="5">
    <source>
        <dbReference type="ARBA" id="ARBA00022898"/>
    </source>
</evidence>
<dbReference type="STRING" id="1133569.FD21_GL000411"/>
<dbReference type="InterPro" id="IPR015422">
    <property type="entry name" value="PyrdxlP-dep_Trfase_small"/>
</dbReference>
<dbReference type="GO" id="GO:0006520">
    <property type="term" value="P:amino acid metabolic process"/>
    <property type="evidence" value="ECO:0007669"/>
    <property type="project" value="InterPro"/>
</dbReference>
<dbReference type="GO" id="GO:0030170">
    <property type="term" value="F:pyridoxal phosphate binding"/>
    <property type="evidence" value="ECO:0007669"/>
    <property type="project" value="InterPro"/>
</dbReference>
<dbReference type="InterPro" id="IPR050596">
    <property type="entry name" value="AspAT/PAT-like"/>
</dbReference>
<comment type="cofactor">
    <cofactor evidence="1 6">
        <name>pyridoxal 5'-phosphate</name>
        <dbReference type="ChEBI" id="CHEBI:597326"/>
    </cofactor>
</comment>
<evidence type="ECO:0000256" key="2">
    <source>
        <dbReference type="ARBA" id="ARBA00007441"/>
    </source>
</evidence>
<dbReference type="EMBL" id="AYYX01000014">
    <property type="protein sequence ID" value="KRM89044.1"/>
    <property type="molecule type" value="Genomic_DNA"/>
</dbReference>
<dbReference type="EC" id="2.6.1.-" evidence="6"/>
<dbReference type="InterPro" id="IPR015421">
    <property type="entry name" value="PyrdxlP-dep_Trfase_major"/>
</dbReference>
<feature type="domain" description="Aminotransferase class I/classII large" evidence="7">
    <location>
        <begin position="37"/>
        <end position="386"/>
    </location>
</feature>
<keyword evidence="5" id="KW-0663">Pyridoxal phosphate</keyword>
<dbReference type="CDD" id="cd00609">
    <property type="entry name" value="AAT_like"/>
    <property type="match status" value="1"/>
</dbReference>
<gene>
    <name evidence="8" type="ORF">FD21_GL000411</name>
</gene>
<dbReference type="InterPro" id="IPR004839">
    <property type="entry name" value="Aminotransferase_I/II_large"/>
</dbReference>
<evidence type="ECO:0000256" key="4">
    <source>
        <dbReference type="ARBA" id="ARBA00022679"/>
    </source>
</evidence>
<keyword evidence="3 6" id="KW-0032">Aminotransferase</keyword>
<evidence type="ECO:0000259" key="7">
    <source>
        <dbReference type="Pfam" id="PF00155"/>
    </source>
</evidence>
<dbReference type="Gene3D" id="3.40.640.10">
    <property type="entry name" value="Type I PLP-dependent aspartate aminotransferase-like (Major domain)"/>
    <property type="match status" value="1"/>
</dbReference>
<evidence type="ECO:0000256" key="3">
    <source>
        <dbReference type="ARBA" id="ARBA00022576"/>
    </source>
</evidence>
<evidence type="ECO:0000256" key="1">
    <source>
        <dbReference type="ARBA" id="ARBA00001933"/>
    </source>
</evidence>
<dbReference type="SUPFAM" id="SSF53383">
    <property type="entry name" value="PLP-dependent transferases"/>
    <property type="match status" value="1"/>
</dbReference>
<dbReference type="InterPro" id="IPR015424">
    <property type="entry name" value="PyrdxlP-dep_Trfase"/>
</dbReference>
<reference evidence="8 9" key="1">
    <citation type="journal article" date="2015" name="Genome Announc.">
        <title>Expanding the biotechnology potential of lactobacilli through comparative genomics of 213 strains and associated genera.</title>
        <authorList>
            <person name="Sun Z."/>
            <person name="Harris H.M."/>
            <person name="McCann A."/>
            <person name="Guo C."/>
            <person name="Argimon S."/>
            <person name="Zhang W."/>
            <person name="Yang X."/>
            <person name="Jeffery I.B."/>
            <person name="Cooney J.C."/>
            <person name="Kagawa T.F."/>
            <person name="Liu W."/>
            <person name="Song Y."/>
            <person name="Salvetti E."/>
            <person name="Wrobel A."/>
            <person name="Rasinkangas P."/>
            <person name="Parkhill J."/>
            <person name="Rea M.C."/>
            <person name="O'Sullivan O."/>
            <person name="Ritari J."/>
            <person name="Douillard F.P."/>
            <person name="Paul Ross R."/>
            <person name="Yang R."/>
            <person name="Briner A.E."/>
            <person name="Felis G.E."/>
            <person name="de Vos W.M."/>
            <person name="Barrangou R."/>
            <person name="Klaenhammer T.R."/>
            <person name="Caufield P.W."/>
            <person name="Cui Y."/>
            <person name="Zhang H."/>
            <person name="O'Toole P.W."/>
        </authorList>
    </citation>
    <scope>NUCLEOTIDE SEQUENCE [LARGE SCALE GENOMIC DNA]</scope>
    <source>
        <strain evidence="8 9">DSM 20605</strain>
    </source>
</reference>
<dbReference type="AlphaFoldDB" id="A0A0R2CGB2"/>
<evidence type="ECO:0000256" key="6">
    <source>
        <dbReference type="RuleBase" id="RU000481"/>
    </source>
</evidence>
<evidence type="ECO:0000313" key="9">
    <source>
        <dbReference type="Proteomes" id="UP000051576"/>
    </source>
</evidence>
<dbReference type="NCBIfam" id="NF005588">
    <property type="entry name" value="PRK07309.1"/>
    <property type="match status" value="1"/>
</dbReference>
<keyword evidence="4 6" id="KW-0808">Transferase</keyword>
<proteinExistence type="inferred from homology"/>
<protein>
    <recommendedName>
        <fullName evidence="6">Aminotransferase</fullName>
        <ecNumber evidence="6">2.6.1.-</ecNumber>
    </recommendedName>
</protein>
<dbReference type="PANTHER" id="PTHR46383">
    <property type="entry name" value="ASPARTATE AMINOTRANSFERASE"/>
    <property type="match status" value="1"/>
</dbReference>
<sequence>MQGVKIMVKEKFNQKIEAIAVSDIRQFDSEVSDIPGIIKLTLGEPDFNTPEHIKQAAIKAINDNQSHYTSNAGFPALRQATAAYYNKKFNLNYQSDQVVTTIGATEGIAASLQTILNPEDTVIVPTPIFPIYIPDTKINDGRVILVDTSRDGFILTGKRLRKVIEEHPLARIKALVLNYPCNPTGVTYSRAQLEELAQVARDYDFWVISDEIYAELTYQKQHVSIGEILPERSIVLTGLSKSHAMTGWRVGYILGPQEFTQQVVKSHQYMVTSPSTISQYAALEAMTNGKKDSLTMKSEYAKRRDFMIKELTAAGFKIASPDGAFYLFAKIPAGCLQDSWKFVRSLAQNAKVALIPGISFGPGGEGYVRISYAASMEKLQRAAAAIRKYVAKFNKQAKVSPKDK</sequence>
<dbReference type="Gene3D" id="3.90.1150.10">
    <property type="entry name" value="Aspartate Aminotransferase, domain 1"/>
    <property type="match status" value="1"/>
</dbReference>
<dbReference type="Pfam" id="PF00155">
    <property type="entry name" value="Aminotran_1_2"/>
    <property type="match status" value="1"/>
</dbReference>
<dbReference type="PROSITE" id="PS00105">
    <property type="entry name" value="AA_TRANSFER_CLASS_1"/>
    <property type="match status" value="1"/>
</dbReference>
<comment type="caution">
    <text evidence="8">The sequence shown here is derived from an EMBL/GenBank/DDBJ whole genome shotgun (WGS) entry which is preliminary data.</text>
</comment>
<dbReference type="PANTHER" id="PTHR46383:SF4">
    <property type="entry name" value="AMINOTRANSFERASE"/>
    <property type="match status" value="1"/>
</dbReference>
<comment type="similarity">
    <text evidence="2 6">Belongs to the class-I pyridoxal-phosphate-dependent aminotransferase family.</text>
</comment>
<evidence type="ECO:0000313" key="8">
    <source>
        <dbReference type="EMBL" id="KRM89044.1"/>
    </source>
</evidence>
<keyword evidence="9" id="KW-1185">Reference proteome</keyword>
<dbReference type="InterPro" id="IPR004838">
    <property type="entry name" value="NHTrfase_class1_PyrdxlP-BS"/>
</dbReference>
<dbReference type="Proteomes" id="UP000051576">
    <property type="component" value="Unassembled WGS sequence"/>
</dbReference>
<dbReference type="FunFam" id="3.40.640.10:FF:000033">
    <property type="entry name" value="Aspartate aminotransferase"/>
    <property type="match status" value="1"/>
</dbReference>
<organism evidence="8 9">
    <name type="scientific">Liquorilactobacillus vini DSM 20605</name>
    <dbReference type="NCBI Taxonomy" id="1133569"/>
    <lineage>
        <taxon>Bacteria</taxon>
        <taxon>Bacillati</taxon>
        <taxon>Bacillota</taxon>
        <taxon>Bacilli</taxon>
        <taxon>Lactobacillales</taxon>
        <taxon>Lactobacillaceae</taxon>
        <taxon>Liquorilactobacillus</taxon>
    </lineage>
</organism>
<dbReference type="PATRIC" id="fig|1133569.4.peg.435"/>
<dbReference type="eggNOG" id="COG0436">
    <property type="taxonomic scope" value="Bacteria"/>
</dbReference>
<name>A0A0R2CGB2_9LACO</name>
<dbReference type="GO" id="GO:0008483">
    <property type="term" value="F:transaminase activity"/>
    <property type="evidence" value="ECO:0007669"/>
    <property type="project" value="UniProtKB-KW"/>
</dbReference>